<evidence type="ECO:0000313" key="6">
    <source>
        <dbReference type="EMBL" id="KAF1049033.1"/>
    </source>
</evidence>
<gene>
    <name evidence="6" type="ORF">GAK35_00010</name>
</gene>
<evidence type="ECO:0000256" key="2">
    <source>
        <dbReference type="ARBA" id="ARBA00022989"/>
    </source>
</evidence>
<accession>A0A7V8G0U8</accession>
<protein>
    <recommendedName>
        <fullName evidence="5">Major facilitator superfamily (MFS) profile domain-containing protein</fullName>
    </recommendedName>
</protein>
<keyword evidence="3 4" id="KW-0472">Membrane</keyword>
<proteinExistence type="predicted"/>
<reference evidence="7" key="1">
    <citation type="journal article" date="2020" name="MBio">
        <title>Horizontal gene transfer to a defensive symbiont with a reduced genome amongst a multipartite beetle microbiome.</title>
        <authorList>
            <person name="Waterworth S.C."/>
            <person name="Florez L.V."/>
            <person name="Rees E.R."/>
            <person name="Hertweck C."/>
            <person name="Kaltenpoth M."/>
            <person name="Kwan J.C."/>
        </authorList>
    </citation>
    <scope>NUCLEOTIDE SEQUENCE [LARGE SCALE GENOMIC DNA]</scope>
</reference>
<dbReference type="AlphaFoldDB" id="A0A7V8G0U8"/>
<evidence type="ECO:0000256" key="4">
    <source>
        <dbReference type="SAM" id="Phobius"/>
    </source>
</evidence>
<feature type="domain" description="Major facilitator superfamily (MFS) profile" evidence="5">
    <location>
        <begin position="1"/>
        <end position="62"/>
    </location>
</feature>
<keyword evidence="1 4" id="KW-0812">Transmembrane</keyword>
<name>A0A7V8G0U8_9BURK</name>
<dbReference type="InterPro" id="IPR036259">
    <property type="entry name" value="MFS_trans_sf"/>
</dbReference>
<dbReference type="PROSITE" id="PS50850">
    <property type="entry name" value="MFS"/>
    <property type="match status" value="1"/>
</dbReference>
<dbReference type="EMBL" id="WNDX01000001">
    <property type="protein sequence ID" value="KAF1049033.1"/>
    <property type="molecule type" value="Genomic_DNA"/>
</dbReference>
<keyword evidence="2 4" id="KW-1133">Transmembrane helix</keyword>
<dbReference type="GO" id="GO:0022857">
    <property type="term" value="F:transmembrane transporter activity"/>
    <property type="evidence" value="ECO:0007669"/>
    <property type="project" value="InterPro"/>
</dbReference>
<organism evidence="6 7">
    <name type="scientific">Herbaspirillum frisingense</name>
    <dbReference type="NCBI Taxonomy" id="92645"/>
    <lineage>
        <taxon>Bacteria</taxon>
        <taxon>Pseudomonadati</taxon>
        <taxon>Pseudomonadota</taxon>
        <taxon>Betaproteobacteria</taxon>
        <taxon>Burkholderiales</taxon>
        <taxon>Oxalobacteraceae</taxon>
        <taxon>Herbaspirillum</taxon>
    </lineage>
</organism>
<comment type="caution">
    <text evidence="6">The sequence shown here is derived from an EMBL/GenBank/DDBJ whole genome shotgun (WGS) entry which is preliminary data.</text>
</comment>
<dbReference type="SUPFAM" id="SSF103473">
    <property type="entry name" value="MFS general substrate transporter"/>
    <property type="match status" value="1"/>
</dbReference>
<dbReference type="InterPro" id="IPR020846">
    <property type="entry name" value="MFS_dom"/>
</dbReference>
<evidence type="ECO:0000259" key="5">
    <source>
        <dbReference type="PROSITE" id="PS50850"/>
    </source>
</evidence>
<evidence type="ECO:0000256" key="1">
    <source>
        <dbReference type="ARBA" id="ARBA00022692"/>
    </source>
</evidence>
<sequence length="62" mass="6354">MTSLVDFTIAAALCSVSGTVAGIVLARLLQGLFGAALISVLVLLMRKQCGKLGPEVEAHALD</sequence>
<feature type="transmembrane region" description="Helical" evidence="4">
    <location>
        <begin position="28"/>
        <end position="45"/>
    </location>
</feature>
<dbReference type="Proteomes" id="UP000462435">
    <property type="component" value="Unassembled WGS sequence"/>
</dbReference>
<evidence type="ECO:0000313" key="7">
    <source>
        <dbReference type="Proteomes" id="UP000462435"/>
    </source>
</evidence>
<evidence type="ECO:0000256" key="3">
    <source>
        <dbReference type="ARBA" id="ARBA00023136"/>
    </source>
</evidence>